<dbReference type="Proteomes" id="UP000620596">
    <property type="component" value="Unassembled WGS sequence"/>
</dbReference>
<feature type="region of interest" description="Disordered" evidence="1">
    <location>
        <begin position="134"/>
        <end position="167"/>
    </location>
</feature>
<reference evidence="3" key="1">
    <citation type="journal article" date="2014" name="Int. J. Syst. Evol. Microbiol.">
        <title>Complete genome sequence of Corynebacterium casei LMG S-19264T (=DSM 44701T), isolated from a smear-ripened cheese.</title>
        <authorList>
            <consortium name="US DOE Joint Genome Institute (JGI-PGF)"/>
            <person name="Walter F."/>
            <person name="Albersmeier A."/>
            <person name="Kalinowski J."/>
            <person name="Ruckert C."/>
        </authorList>
    </citation>
    <scope>NUCLEOTIDE SEQUENCE</scope>
    <source>
        <strain evidence="3">CGMCC 1.15322</strain>
    </source>
</reference>
<evidence type="ECO:0000313" key="4">
    <source>
        <dbReference type="Proteomes" id="UP000620596"/>
    </source>
</evidence>
<evidence type="ECO:0000256" key="2">
    <source>
        <dbReference type="SAM" id="SignalP"/>
    </source>
</evidence>
<organism evidence="3 4">
    <name type="scientific">Polaromonas eurypsychrophila</name>
    <dbReference type="NCBI Taxonomy" id="1614635"/>
    <lineage>
        <taxon>Bacteria</taxon>
        <taxon>Pseudomonadati</taxon>
        <taxon>Pseudomonadota</taxon>
        <taxon>Betaproteobacteria</taxon>
        <taxon>Burkholderiales</taxon>
        <taxon>Comamonadaceae</taxon>
        <taxon>Polaromonas</taxon>
    </lineage>
</organism>
<evidence type="ECO:0000313" key="3">
    <source>
        <dbReference type="EMBL" id="GGB06825.1"/>
    </source>
</evidence>
<feature type="chain" id="PRO_5036919384" description="Helix-hairpin-helix domain-containing protein" evidence="2">
    <location>
        <begin position="20"/>
        <end position="167"/>
    </location>
</feature>
<name>A0A916SML0_9BURK</name>
<reference evidence="3" key="2">
    <citation type="submission" date="2020-09" db="EMBL/GenBank/DDBJ databases">
        <authorList>
            <person name="Sun Q."/>
            <person name="Zhou Y."/>
        </authorList>
    </citation>
    <scope>NUCLEOTIDE SEQUENCE</scope>
    <source>
        <strain evidence="3">CGMCC 1.15322</strain>
    </source>
</reference>
<dbReference type="SUPFAM" id="SSF160975">
    <property type="entry name" value="AF1531-like"/>
    <property type="match status" value="1"/>
</dbReference>
<gene>
    <name evidence="3" type="ORF">GCM10011496_29630</name>
</gene>
<accession>A0A916SML0</accession>
<dbReference type="Gene3D" id="1.10.150.320">
    <property type="entry name" value="Photosystem II 12 kDa extrinsic protein"/>
    <property type="match status" value="1"/>
</dbReference>
<comment type="caution">
    <text evidence="3">The sequence shown here is derived from an EMBL/GenBank/DDBJ whole genome shotgun (WGS) entry which is preliminary data.</text>
</comment>
<feature type="compositionally biased region" description="Basic and acidic residues" evidence="1">
    <location>
        <begin position="146"/>
        <end position="167"/>
    </location>
</feature>
<evidence type="ECO:0000256" key="1">
    <source>
        <dbReference type="SAM" id="MobiDB-lite"/>
    </source>
</evidence>
<dbReference type="Pfam" id="PF12836">
    <property type="entry name" value="HHH_3"/>
    <property type="match status" value="1"/>
</dbReference>
<proteinExistence type="predicted"/>
<dbReference type="RefSeq" id="WP_188709289.1">
    <property type="nucleotide sequence ID" value="NZ_BMIG01000012.1"/>
</dbReference>
<keyword evidence="4" id="KW-1185">Reference proteome</keyword>
<feature type="signal peptide" evidence="2">
    <location>
        <begin position="1"/>
        <end position="19"/>
    </location>
</feature>
<dbReference type="AlphaFoldDB" id="A0A916SML0"/>
<protein>
    <recommendedName>
        <fullName evidence="5">Helix-hairpin-helix domain-containing protein</fullName>
    </recommendedName>
</protein>
<sequence length="167" mass="17210">MFKKLLAFVATMYVAMAFAAVDVNTATSAELDGIKGIGPVKSALIMSERKKAPFKDWNDFVTRVKGVGTDSAAKFSAEGMTVNGASYKAGGKADVKADSKAAKPVTEKAKDAAVATKDAVKGAAVATKDAVKETAKDVKAAVTPKPDTKAEVKADVKAGAKTEPAKK</sequence>
<dbReference type="EMBL" id="BMIG01000012">
    <property type="protein sequence ID" value="GGB06825.1"/>
    <property type="molecule type" value="Genomic_DNA"/>
</dbReference>
<evidence type="ECO:0008006" key="5">
    <source>
        <dbReference type="Google" id="ProtNLM"/>
    </source>
</evidence>
<keyword evidence="2" id="KW-0732">Signal</keyword>